<dbReference type="Proteomes" id="UP000298355">
    <property type="component" value="Unassembled WGS sequence"/>
</dbReference>
<dbReference type="Gene3D" id="2.40.420.20">
    <property type="match status" value="1"/>
</dbReference>
<gene>
    <name evidence="1" type="ORF">E3O65_05830</name>
</gene>
<reference evidence="1 2" key="1">
    <citation type="submission" date="2019-03" db="EMBL/GenBank/DDBJ databases">
        <title>Genomics of glacier-inhabiting Cryobacterium strains.</title>
        <authorList>
            <person name="Liu Q."/>
            <person name="Xin Y.-H."/>
        </authorList>
    </citation>
    <scope>NUCLEOTIDE SEQUENCE [LARGE SCALE GENOMIC DNA]</scope>
    <source>
        <strain evidence="1 2">TMT4-23</strain>
    </source>
</reference>
<accession>A0ABY2J3M5</accession>
<proteinExistence type="predicted"/>
<name>A0ABY2J3M5_9MICO</name>
<evidence type="ECO:0000313" key="2">
    <source>
        <dbReference type="Proteomes" id="UP000298355"/>
    </source>
</evidence>
<comment type="caution">
    <text evidence="1">The sequence shown here is derived from an EMBL/GenBank/DDBJ whole genome shotgun (WGS) entry which is preliminary data.</text>
</comment>
<dbReference type="EMBL" id="SOGJ01000014">
    <property type="protein sequence ID" value="TFC99534.1"/>
    <property type="molecule type" value="Genomic_DNA"/>
</dbReference>
<evidence type="ECO:0008006" key="3">
    <source>
        <dbReference type="Google" id="ProtNLM"/>
    </source>
</evidence>
<organism evidence="1 2">
    <name type="scientific">Cryobacterium breve</name>
    <dbReference type="NCBI Taxonomy" id="1259258"/>
    <lineage>
        <taxon>Bacteria</taxon>
        <taxon>Bacillati</taxon>
        <taxon>Actinomycetota</taxon>
        <taxon>Actinomycetes</taxon>
        <taxon>Micrococcales</taxon>
        <taxon>Microbacteriaceae</taxon>
        <taxon>Cryobacterium</taxon>
    </lineage>
</organism>
<sequence>MSTRSQGWGRLLNGNRTIWVMSAIAVVALAAGLVLGRFVVSPADAANNAKAPEPGLITVPVEQKVLGSDITIRGDATYADSVEVTIETGDLGGPAIVTGQVPEVGATLDAAAIALEVAGRPVIVLPGDLPVYRTLRLGVAGPDVIQLKQGLEAVGIEAGDVTSNLFDSDTSAGVRALYERIGYPAPDAPEGVTEAVQSATDQVRSAEDGVALARQTLSAAQSGPSTVDRVEQDNFVRASDRALALAHAAGEPNAIADATDALTLAKTRRDSVFAARDVTAEASALRSAEQQATSARDSLTTAEEATMTYLPAGEILYLPGLPRRVDEVTVDRGSTIKGSVMRVSGATIQISASASAGDAKLMKVGDAAVLSLQDDSEHGATVTSIAVAEATEGTEAASGRFTILLTPDELTPEQLQSIQGSNLRVTIPVSSTDGEVLAVPLAALTAGPGGESRVEVHPGPGDETVLVEVTAGLAADGFVEVVAVDGSLGKGDLVVVGR</sequence>
<protein>
    <recommendedName>
        <fullName evidence="3">Peptidoglycan binding-like domain-containing protein</fullName>
    </recommendedName>
</protein>
<evidence type="ECO:0000313" key="1">
    <source>
        <dbReference type="EMBL" id="TFC99534.1"/>
    </source>
</evidence>
<keyword evidence="2" id="KW-1185">Reference proteome</keyword>